<dbReference type="EMBL" id="JABSTQ010007263">
    <property type="protein sequence ID" value="KAG0435986.1"/>
    <property type="molecule type" value="Genomic_DNA"/>
</dbReference>
<gene>
    <name evidence="1" type="ORF">HPB47_018212</name>
</gene>
<comment type="caution">
    <text evidence="1">The sequence shown here is derived from an EMBL/GenBank/DDBJ whole genome shotgun (WGS) entry which is preliminary data.</text>
</comment>
<sequence>PFFLNGERKPTRDHFASDGCYLSRFVGIRALSRLIKKRPPQLRVVEEHREPLGRPLPSVDHSGGRACRRSSQLGSSPPGGGLSPVYGDSDEGGATGLIIPGLLCSDDDPDQVRQSQAPPASGSSQNSPFVQMSTRDSQDMLSQQVPVQRDHDGDHIVPIEQEEHPPQPQMVLDEPVERSRLRLLQEIRSLTGRQAPRTHGGAEL</sequence>
<protein>
    <submittedName>
        <fullName evidence="1">Uncharacterized protein</fullName>
    </submittedName>
</protein>
<accession>A0AC60QLD0</accession>
<reference evidence="1 2" key="1">
    <citation type="journal article" date="2020" name="Cell">
        <title>Large-Scale Comparative Analyses of Tick Genomes Elucidate Their Genetic Diversity and Vector Capacities.</title>
        <authorList>
            <consortium name="Tick Genome and Microbiome Consortium (TIGMIC)"/>
            <person name="Jia N."/>
            <person name="Wang J."/>
            <person name="Shi W."/>
            <person name="Du L."/>
            <person name="Sun Y."/>
            <person name="Zhan W."/>
            <person name="Jiang J.F."/>
            <person name="Wang Q."/>
            <person name="Zhang B."/>
            <person name="Ji P."/>
            <person name="Bell-Sakyi L."/>
            <person name="Cui X.M."/>
            <person name="Yuan T.T."/>
            <person name="Jiang B.G."/>
            <person name="Yang W.F."/>
            <person name="Lam T.T."/>
            <person name="Chang Q.C."/>
            <person name="Ding S.J."/>
            <person name="Wang X.J."/>
            <person name="Zhu J.G."/>
            <person name="Ruan X.D."/>
            <person name="Zhao L."/>
            <person name="Wei J.T."/>
            <person name="Ye R.Z."/>
            <person name="Que T.C."/>
            <person name="Du C.H."/>
            <person name="Zhou Y.H."/>
            <person name="Cheng J.X."/>
            <person name="Dai P.F."/>
            <person name="Guo W.B."/>
            <person name="Han X.H."/>
            <person name="Huang E.J."/>
            <person name="Li L.F."/>
            <person name="Wei W."/>
            <person name="Gao Y.C."/>
            <person name="Liu J.Z."/>
            <person name="Shao H.Z."/>
            <person name="Wang X."/>
            <person name="Wang C.C."/>
            <person name="Yang T.C."/>
            <person name="Huo Q.B."/>
            <person name="Li W."/>
            <person name="Chen H.Y."/>
            <person name="Chen S.E."/>
            <person name="Zhou L.G."/>
            <person name="Ni X.B."/>
            <person name="Tian J.H."/>
            <person name="Sheng Y."/>
            <person name="Liu T."/>
            <person name="Pan Y.S."/>
            <person name="Xia L.Y."/>
            <person name="Li J."/>
            <person name="Zhao F."/>
            <person name="Cao W.C."/>
        </authorList>
    </citation>
    <scope>NUCLEOTIDE SEQUENCE [LARGE SCALE GENOMIC DNA]</scope>
    <source>
        <strain evidence="1">Iper-2018</strain>
    </source>
</reference>
<keyword evidence="2" id="KW-1185">Reference proteome</keyword>
<name>A0AC60QLD0_IXOPE</name>
<evidence type="ECO:0000313" key="1">
    <source>
        <dbReference type="EMBL" id="KAG0435986.1"/>
    </source>
</evidence>
<feature type="non-terminal residue" evidence="1">
    <location>
        <position position="1"/>
    </location>
</feature>
<dbReference type="Proteomes" id="UP000805193">
    <property type="component" value="Unassembled WGS sequence"/>
</dbReference>
<organism evidence="1 2">
    <name type="scientific">Ixodes persulcatus</name>
    <name type="common">Taiga tick</name>
    <dbReference type="NCBI Taxonomy" id="34615"/>
    <lineage>
        <taxon>Eukaryota</taxon>
        <taxon>Metazoa</taxon>
        <taxon>Ecdysozoa</taxon>
        <taxon>Arthropoda</taxon>
        <taxon>Chelicerata</taxon>
        <taxon>Arachnida</taxon>
        <taxon>Acari</taxon>
        <taxon>Parasitiformes</taxon>
        <taxon>Ixodida</taxon>
        <taxon>Ixodoidea</taxon>
        <taxon>Ixodidae</taxon>
        <taxon>Ixodinae</taxon>
        <taxon>Ixodes</taxon>
    </lineage>
</organism>
<evidence type="ECO:0000313" key="2">
    <source>
        <dbReference type="Proteomes" id="UP000805193"/>
    </source>
</evidence>
<proteinExistence type="predicted"/>